<evidence type="ECO:0000256" key="4">
    <source>
        <dbReference type="ARBA" id="ARBA00022475"/>
    </source>
</evidence>
<protein>
    <submittedName>
        <fullName evidence="9">AI-2E family transporter</fullName>
    </submittedName>
</protein>
<feature type="transmembrane region" description="Helical" evidence="8">
    <location>
        <begin position="67"/>
        <end position="88"/>
    </location>
</feature>
<comment type="caution">
    <text evidence="9">The sequence shown here is derived from an EMBL/GenBank/DDBJ whole genome shotgun (WGS) entry which is preliminary data.</text>
</comment>
<comment type="subcellular location">
    <subcellularLocation>
        <location evidence="1">Cell membrane</location>
        <topology evidence="1">Multi-pass membrane protein</topology>
    </subcellularLocation>
</comment>
<feature type="transmembrane region" description="Helical" evidence="8">
    <location>
        <begin position="239"/>
        <end position="268"/>
    </location>
</feature>
<evidence type="ECO:0000313" key="10">
    <source>
        <dbReference type="Proteomes" id="UP000580839"/>
    </source>
</evidence>
<dbReference type="Pfam" id="PF01594">
    <property type="entry name" value="AI-2E_transport"/>
    <property type="match status" value="1"/>
</dbReference>
<keyword evidence="5 8" id="KW-0812">Transmembrane</keyword>
<sequence length="351" mass="36278">MPATTTPSATRTALLTVGLLAVAITLWTLRDVLMLVGFAALIAYVLDPVVIAIERIRMRGTGPSRRFAAAAVMLLLVVGGGLTLAFAIPRLISEVSDLLQRLPTALQRLVATINYMAAHNPTIDALKPDNRPLIDLETLLSEAGTLAVATLRGLVGNLGGVLGLALTPMLAYYLLAEADDVHTSAMGFVPAAAQSRVGEILSEVDRALRSYVRGQAVVCAIVGGAVAIAAWLIGLPVPLLLGALAGVAEIVPILGFWSAAVVIVIAGFSVDPSHALWGVIAYVGINQLAGQFVTPQVMGRHMKMHPFVILVSILAGGAMLGAGGAVLALPLAAAVQSIVSNLAAHRGGARR</sequence>
<feature type="transmembrane region" description="Helical" evidence="8">
    <location>
        <begin position="12"/>
        <end position="29"/>
    </location>
</feature>
<dbReference type="GO" id="GO:0055085">
    <property type="term" value="P:transmembrane transport"/>
    <property type="evidence" value="ECO:0007669"/>
    <property type="project" value="TreeGrafter"/>
</dbReference>
<keyword evidence="4" id="KW-1003">Cell membrane</keyword>
<comment type="similarity">
    <text evidence="2">Belongs to the autoinducer-2 exporter (AI-2E) (TC 2.A.86) family.</text>
</comment>
<reference evidence="9 10" key="1">
    <citation type="submission" date="2020-04" db="EMBL/GenBank/DDBJ databases">
        <title>Metagenomic profiling of ammonia- and methane-oxidizing microorganisms in a Dutch drinking water treatment plant.</title>
        <authorList>
            <person name="Poghosyan L."/>
            <person name="Leucker S."/>
        </authorList>
    </citation>
    <scope>NUCLEOTIDE SEQUENCE [LARGE SCALE GENOMIC DNA]</scope>
    <source>
        <strain evidence="9">S-RSF-IL-03</strain>
    </source>
</reference>
<dbReference type="PANTHER" id="PTHR21716:SF53">
    <property type="entry name" value="PERMEASE PERM-RELATED"/>
    <property type="match status" value="1"/>
</dbReference>
<evidence type="ECO:0000256" key="5">
    <source>
        <dbReference type="ARBA" id="ARBA00022692"/>
    </source>
</evidence>
<organism evidence="9 10">
    <name type="scientific">Eiseniibacteriota bacterium</name>
    <dbReference type="NCBI Taxonomy" id="2212470"/>
    <lineage>
        <taxon>Bacteria</taxon>
        <taxon>Candidatus Eiseniibacteriota</taxon>
    </lineage>
</organism>
<evidence type="ECO:0000256" key="1">
    <source>
        <dbReference type="ARBA" id="ARBA00004651"/>
    </source>
</evidence>
<feature type="transmembrane region" description="Helical" evidence="8">
    <location>
        <begin position="35"/>
        <end position="55"/>
    </location>
</feature>
<feature type="transmembrane region" description="Helical" evidence="8">
    <location>
        <begin position="154"/>
        <end position="175"/>
    </location>
</feature>
<feature type="transmembrane region" description="Helical" evidence="8">
    <location>
        <begin position="306"/>
        <end position="332"/>
    </location>
</feature>
<evidence type="ECO:0000256" key="3">
    <source>
        <dbReference type="ARBA" id="ARBA00022448"/>
    </source>
</evidence>
<dbReference type="EMBL" id="JABFRW010000055">
    <property type="protein sequence ID" value="NOT33565.1"/>
    <property type="molecule type" value="Genomic_DNA"/>
</dbReference>
<feature type="transmembrane region" description="Helical" evidence="8">
    <location>
        <begin position="216"/>
        <end position="233"/>
    </location>
</feature>
<evidence type="ECO:0000256" key="7">
    <source>
        <dbReference type="ARBA" id="ARBA00023136"/>
    </source>
</evidence>
<proteinExistence type="inferred from homology"/>
<evidence type="ECO:0000313" key="9">
    <source>
        <dbReference type="EMBL" id="NOT33565.1"/>
    </source>
</evidence>
<evidence type="ECO:0000256" key="8">
    <source>
        <dbReference type="SAM" id="Phobius"/>
    </source>
</evidence>
<gene>
    <name evidence="9" type="ORF">HOP12_05260</name>
</gene>
<dbReference type="PANTHER" id="PTHR21716">
    <property type="entry name" value="TRANSMEMBRANE PROTEIN"/>
    <property type="match status" value="1"/>
</dbReference>
<name>A0A849SNR7_UNCEI</name>
<dbReference type="Proteomes" id="UP000580839">
    <property type="component" value="Unassembled WGS sequence"/>
</dbReference>
<keyword evidence="3" id="KW-0813">Transport</keyword>
<dbReference type="GO" id="GO:0005886">
    <property type="term" value="C:plasma membrane"/>
    <property type="evidence" value="ECO:0007669"/>
    <property type="project" value="UniProtKB-SubCell"/>
</dbReference>
<dbReference type="InterPro" id="IPR002549">
    <property type="entry name" value="AI-2E-like"/>
</dbReference>
<keyword evidence="6 8" id="KW-1133">Transmembrane helix</keyword>
<feature type="transmembrane region" description="Helical" evidence="8">
    <location>
        <begin position="275"/>
        <end position="294"/>
    </location>
</feature>
<dbReference type="AlphaFoldDB" id="A0A849SNR7"/>
<evidence type="ECO:0000256" key="2">
    <source>
        <dbReference type="ARBA" id="ARBA00009773"/>
    </source>
</evidence>
<accession>A0A849SNR7</accession>
<keyword evidence="7 8" id="KW-0472">Membrane</keyword>
<evidence type="ECO:0000256" key="6">
    <source>
        <dbReference type="ARBA" id="ARBA00022989"/>
    </source>
</evidence>